<protein>
    <recommendedName>
        <fullName evidence="5">DUF3035 domain-containing protein</fullName>
    </recommendedName>
</protein>
<dbReference type="RefSeq" id="WP_369314070.1">
    <property type="nucleotide sequence ID" value="NZ_JBEHZE010000001.1"/>
</dbReference>
<accession>A0ABV3Z6L1</accession>
<feature type="region of interest" description="Disordered" evidence="1">
    <location>
        <begin position="120"/>
        <end position="164"/>
    </location>
</feature>
<keyword evidence="2" id="KW-0732">Signal</keyword>
<feature type="signal peptide" evidence="2">
    <location>
        <begin position="1"/>
        <end position="30"/>
    </location>
</feature>
<comment type="caution">
    <text evidence="3">The sequence shown here is derived from an EMBL/GenBank/DDBJ whole genome shotgun (WGS) entry which is preliminary data.</text>
</comment>
<reference evidence="3 4" key="1">
    <citation type="submission" date="2024-05" db="EMBL/GenBank/DDBJ databases">
        <title>Three bacterial strains, DH-69, EH-24, and ECK-19 isolated from coastal sediments.</title>
        <authorList>
            <person name="Ye Y.-Q."/>
            <person name="Du Z.-J."/>
        </authorList>
    </citation>
    <scope>NUCLEOTIDE SEQUENCE [LARGE SCALE GENOMIC DNA]</scope>
    <source>
        <strain evidence="3 4">ECK-19</strain>
    </source>
</reference>
<feature type="chain" id="PRO_5045178912" description="DUF3035 domain-containing protein" evidence="2">
    <location>
        <begin position="31"/>
        <end position="164"/>
    </location>
</feature>
<evidence type="ECO:0008006" key="5">
    <source>
        <dbReference type="Google" id="ProtNLM"/>
    </source>
</evidence>
<dbReference type="Proteomes" id="UP001560685">
    <property type="component" value="Unassembled WGS sequence"/>
</dbReference>
<organism evidence="3 4">
    <name type="scientific">Hyphococcus lacteus</name>
    <dbReference type="NCBI Taxonomy" id="3143536"/>
    <lineage>
        <taxon>Bacteria</taxon>
        <taxon>Pseudomonadati</taxon>
        <taxon>Pseudomonadota</taxon>
        <taxon>Alphaproteobacteria</taxon>
        <taxon>Parvularculales</taxon>
        <taxon>Parvularculaceae</taxon>
        <taxon>Hyphococcus</taxon>
    </lineage>
</organism>
<feature type="compositionally biased region" description="Basic and acidic residues" evidence="1">
    <location>
        <begin position="81"/>
        <end position="92"/>
    </location>
</feature>
<feature type="compositionally biased region" description="Basic and acidic residues" evidence="1">
    <location>
        <begin position="133"/>
        <end position="155"/>
    </location>
</feature>
<name>A0ABV3Z6L1_9PROT</name>
<sequence>MSAVKQSTVLRLGKCALFAAISIAALQGCADSQLARFAPPGIVKYEDIASEKPQSPEIAARIEERRSQPNTGKFPVFSKTPGKEQRPAKRDPATVAAQIEELDQKAEAIKAEVEQERAIAAEETASNLSGEADSLRERVERDNKAAARERREELKAPAPNDEQN</sequence>
<evidence type="ECO:0000313" key="3">
    <source>
        <dbReference type="EMBL" id="MEX6634078.1"/>
    </source>
</evidence>
<evidence type="ECO:0000256" key="1">
    <source>
        <dbReference type="SAM" id="MobiDB-lite"/>
    </source>
</evidence>
<dbReference type="PROSITE" id="PS51257">
    <property type="entry name" value="PROKAR_LIPOPROTEIN"/>
    <property type="match status" value="1"/>
</dbReference>
<evidence type="ECO:0000256" key="2">
    <source>
        <dbReference type="SAM" id="SignalP"/>
    </source>
</evidence>
<dbReference type="EMBL" id="JBEHZE010000001">
    <property type="protein sequence ID" value="MEX6634078.1"/>
    <property type="molecule type" value="Genomic_DNA"/>
</dbReference>
<proteinExistence type="predicted"/>
<feature type="region of interest" description="Disordered" evidence="1">
    <location>
        <begin position="62"/>
        <end position="93"/>
    </location>
</feature>
<keyword evidence="4" id="KW-1185">Reference proteome</keyword>
<evidence type="ECO:0000313" key="4">
    <source>
        <dbReference type="Proteomes" id="UP001560685"/>
    </source>
</evidence>
<gene>
    <name evidence="3" type="ORF">ABFZ84_11010</name>
</gene>